<proteinExistence type="predicted"/>
<accession>A0AAW0KIH8</accession>
<dbReference type="EMBL" id="PKMF04000305">
    <property type="protein sequence ID" value="KAK7838545.1"/>
    <property type="molecule type" value="Genomic_DNA"/>
</dbReference>
<dbReference type="Pfam" id="PF12513">
    <property type="entry name" value="SUV3_C"/>
    <property type="match status" value="1"/>
</dbReference>
<dbReference type="Proteomes" id="UP000237347">
    <property type="component" value="Unassembled WGS sequence"/>
</dbReference>
<evidence type="ECO:0000313" key="3">
    <source>
        <dbReference type="EMBL" id="KAK7838545.1"/>
    </source>
</evidence>
<keyword evidence="4" id="KW-1185">Reference proteome</keyword>
<keyword evidence="3" id="KW-0067">ATP-binding</keyword>
<evidence type="ECO:0000259" key="2">
    <source>
        <dbReference type="Pfam" id="PF12513"/>
    </source>
</evidence>
<dbReference type="GO" id="GO:0004386">
    <property type="term" value="F:helicase activity"/>
    <property type="evidence" value="ECO:0007669"/>
    <property type="project" value="UniProtKB-KW"/>
</dbReference>
<feature type="region of interest" description="Disordered" evidence="1">
    <location>
        <begin position="86"/>
        <end position="107"/>
    </location>
</feature>
<protein>
    <submittedName>
        <fullName evidence="3">Dexh-box atp-dependent rna helicase dexh18</fullName>
    </submittedName>
</protein>
<evidence type="ECO:0000256" key="1">
    <source>
        <dbReference type="SAM" id="MobiDB-lite"/>
    </source>
</evidence>
<sequence>MYHLLRFASTYNQNIPVNIAMGMPKCSTRNDSKLLDLETKHQVFSMYMWLSNHFKEETFPYVKKVEAMATDIADLLGQSLTKANWKPESRQAGKPKPQRKEDVVAVGEKQHRRSSLALTRSQSFISRSKHYRFCPIASNVPNRPFFTFAFTLFHLLAPCKFPSQTLKFKASATLYAKPFSSSSAPNGDDDHGVSSLTIVESESECDFDADVGKATVGLLHSLESLDDDDDKGCSTVGDSTMVELGNDKNEEGIVVDSMVGSDNNNDVGLEWCEGHLNVASRDPVEVYRELRNAEKGAKQTRCD</sequence>
<evidence type="ECO:0000313" key="4">
    <source>
        <dbReference type="Proteomes" id="UP000237347"/>
    </source>
</evidence>
<comment type="caution">
    <text evidence="3">The sequence shown here is derived from an EMBL/GenBank/DDBJ whole genome shotgun (WGS) entry which is preliminary data.</text>
</comment>
<gene>
    <name evidence="3" type="ORF">CFP56_019548</name>
</gene>
<organism evidence="3 4">
    <name type="scientific">Quercus suber</name>
    <name type="common">Cork oak</name>
    <dbReference type="NCBI Taxonomy" id="58331"/>
    <lineage>
        <taxon>Eukaryota</taxon>
        <taxon>Viridiplantae</taxon>
        <taxon>Streptophyta</taxon>
        <taxon>Embryophyta</taxon>
        <taxon>Tracheophyta</taxon>
        <taxon>Spermatophyta</taxon>
        <taxon>Magnoliopsida</taxon>
        <taxon>eudicotyledons</taxon>
        <taxon>Gunneridae</taxon>
        <taxon>Pentapetalae</taxon>
        <taxon>rosids</taxon>
        <taxon>fabids</taxon>
        <taxon>Fagales</taxon>
        <taxon>Fagaceae</taxon>
        <taxon>Quercus</taxon>
    </lineage>
</organism>
<keyword evidence="3" id="KW-0378">Hydrolase</keyword>
<dbReference type="InterPro" id="IPR022192">
    <property type="entry name" value="SUV3_C"/>
</dbReference>
<dbReference type="Gene3D" id="1.20.58.1080">
    <property type="match status" value="1"/>
</dbReference>
<dbReference type="AlphaFoldDB" id="A0AAW0KIH8"/>
<name>A0AAW0KIH8_QUESU</name>
<keyword evidence="3" id="KW-0547">Nucleotide-binding</keyword>
<reference evidence="3 4" key="1">
    <citation type="journal article" date="2018" name="Sci. Data">
        <title>The draft genome sequence of cork oak.</title>
        <authorList>
            <person name="Ramos A.M."/>
            <person name="Usie A."/>
            <person name="Barbosa P."/>
            <person name="Barros P.M."/>
            <person name="Capote T."/>
            <person name="Chaves I."/>
            <person name="Simoes F."/>
            <person name="Abreu I."/>
            <person name="Carrasquinho I."/>
            <person name="Faro C."/>
            <person name="Guimaraes J.B."/>
            <person name="Mendonca D."/>
            <person name="Nobrega F."/>
            <person name="Rodrigues L."/>
            <person name="Saibo N.J.M."/>
            <person name="Varela M.C."/>
            <person name="Egas C."/>
            <person name="Matos J."/>
            <person name="Miguel C.M."/>
            <person name="Oliveira M.M."/>
            <person name="Ricardo C.P."/>
            <person name="Goncalves S."/>
        </authorList>
    </citation>
    <scope>NUCLEOTIDE SEQUENCE [LARGE SCALE GENOMIC DNA]</scope>
    <source>
        <strain evidence="4">cv. HL8</strain>
    </source>
</reference>
<feature type="domain" description="ATP-dependent RNA helicase SUV3 C-terminal" evidence="2">
    <location>
        <begin position="34"/>
        <end position="81"/>
    </location>
</feature>
<keyword evidence="3" id="KW-0347">Helicase</keyword>